<dbReference type="AlphaFoldDB" id="A0A0L7QRK8"/>
<organism evidence="2 3">
    <name type="scientific">Habropoda laboriosa</name>
    <dbReference type="NCBI Taxonomy" id="597456"/>
    <lineage>
        <taxon>Eukaryota</taxon>
        <taxon>Metazoa</taxon>
        <taxon>Ecdysozoa</taxon>
        <taxon>Arthropoda</taxon>
        <taxon>Hexapoda</taxon>
        <taxon>Insecta</taxon>
        <taxon>Pterygota</taxon>
        <taxon>Neoptera</taxon>
        <taxon>Endopterygota</taxon>
        <taxon>Hymenoptera</taxon>
        <taxon>Apocrita</taxon>
        <taxon>Aculeata</taxon>
        <taxon>Apoidea</taxon>
        <taxon>Anthophila</taxon>
        <taxon>Apidae</taxon>
        <taxon>Habropoda</taxon>
    </lineage>
</organism>
<protein>
    <submittedName>
        <fullName evidence="2">Uncharacterized protein</fullName>
    </submittedName>
</protein>
<dbReference type="STRING" id="597456.A0A0L7QRK8"/>
<keyword evidence="1" id="KW-0175">Coiled coil</keyword>
<accession>A0A0L7QRK8</accession>
<dbReference type="OrthoDB" id="1859733at2759"/>
<proteinExistence type="predicted"/>
<reference evidence="2 3" key="1">
    <citation type="submission" date="2015-07" db="EMBL/GenBank/DDBJ databases">
        <title>The genome of Habropoda laboriosa.</title>
        <authorList>
            <person name="Pan H."/>
            <person name="Kapheim K."/>
        </authorList>
    </citation>
    <scope>NUCLEOTIDE SEQUENCE [LARGE SCALE GENOMIC DNA]</scope>
    <source>
        <strain evidence="2">0110345459</strain>
    </source>
</reference>
<dbReference type="EMBL" id="KQ414775">
    <property type="protein sequence ID" value="KOC61275.1"/>
    <property type="molecule type" value="Genomic_DNA"/>
</dbReference>
<evidence type="ECO:0000313" key="2">
    <source>
        <dbReference type="EMBL" id="KOC61275.1"/>
    </source>
</evidence>
<gene>
    <name evidence="2" type="ORF">WH47_06099</name>
</gene>
<feature type="coiled-coil region" evidence="1">
    <location>
        <begin position="59"/>
        <end position="97"/>
    </location>
</feature>
<evidence type="ECO:0000313" key="3">
    <source>
        <dbReference type="Proteomes" id="UP000053825"/>
    </source>
</evidence>
<sequence>MSQMPGSTGDKKVDEMIDYVHQNLQEAGKALATLSENFEHESKVEPFLFSSANEITLKRNNLSKQLEAEIARLRKENERIIKERAEYENAIQRALLRGVSSLNVEALRVLRCPPIPCCTPCAPCPASVT</sequence>
<dbReference type="Proteomes" id="UP000053825">
    <property type="component" value="Unassembled WGS sequence"/>
</dbReference>
<evidence type="ECO:0000256" key="1">
    <source>
        <dbReference type="SAM" id="Coils"/>
    </source>
</evidence>
<name>A0A0L7QRK8_9HYME</name>
<keyword evidence="3" id="KW-1185">Reference proteome</keyword>